<dbReference type="PANTHER" id="PTHR11601">
    <property type="entry name" value="CYSTEINE DESULFURYLASE FAMILY MEMBER"/>
    <property type="match status" value="1"/>
</dbReference>
<evidence type="ECO:0000256" key="12">
    <source>
        <dbReference type="SAM" id="Coils"/>
    </source>
</evidence>
<feature type="binding site" description="via persulfide group" evidence="10">
    <location>
        <position position="328"/>
    </location>
    <ligand>
        <name>[2Fe-2S] cluster</name>
        <dbReference type="ChEBI" id="CHEBI:190135"/>
        <note>ligand shared with IscU</note>
    </ligand>
</feature>
<keyword evidence="8 10" id="KW-0411">Iron-sulfur</keyword>
<evidence type="ECO:0000256" key="2">
    <source>
        <dbReference type="ARBA" id="ARBA00006490"/>
    </source>
</evidence>
<accession>A0A2S7SZP8</accession>
<dbReference type="UniPathway" id="UPA00266"/>
<evidence type="ECO:0000256" key="1">
    <source>
        <dbReference type="ARBA" id="ARBA00001933"/>
    </source>
</evidence>
<comment type="similarity">
    <text evidence="2 10">Belongs to the class-V pyridoxal-phosphate-dependent aminotransferase family. NifS/IscS subfamily.</text>
</comment>
<dbReference type="InterPro" id="IPR010240">
    <property type="entry name" value="Cys_deSase_IscS"/>
</dbReference>
<comment type="function">
    <text evidence="10">Master enzyme that delivers sulfur to a number of partners involved in Fe-S cluster assembly, tRNA modification or cofactor biosynthesis. Catalyzes the removal of elemental sulfur atoms from cysteine to produce alanine. Functions as a sulfur delivery protein for Fe-S cluster synthesis onto IscU, an Fe-S scaffold assembly protein, as well as other S acceptor proteins.</text>
</comment>
<dbReference type="InterPro" id="IPR015424">
    <property type="entry name" value="PyrdxlP-dep_Trfase"/>
</dbReference>
<keyword evidence="10" id="KW-0963">Cytoplasm</keyword>
<dbReference type="NCBIfam" id="NF002806">
    <property type="entry name" value="PRK02948.1"/>
    <property type="match status" value="1"/>
</dbReference>
<dbReference type="EC" id="2.8.1.7" evidence="10"/>
<dbReference type="GO" id="GO:0051537">
    <property type="term" value="F:2 iron, 2 sulfur cluster binding"/>
    <property type="evidence" value="ECO:0007669"/>
    <property type="project" value="UniProtKB-UniRule"/>
</dbReference>
<dbReference type="EMBL" id="PPSL01000002">
    <property type="protein sequence ID" value="PQJ12168.1"/>
    <property type="molecule type" value="Genomic_DNA"/>
</dbReference>
<dbReference type="Proteomes" id="UP000239872">
    <property type="component" value="Unassembled WGS sequence"/>
</dbReference>
<evidence type="ECO:0000313" key="14">
    <source>
        <dbReference type="EMBL" id="PQJ12168.1"/>
    </source>
</evidence>
<comment type="pathway">
    <text evidence="10">Cofactor biosynthesis; iron-sulfur cluster biosynthesis.</text>
</comment>
<dbReference type="HAMAP" id="MF_00331">
    <property type="entry name" value="Cys_desulf_IscS"/>
    <property type="match status" value="1"/>
</dbReference>
<dbReference type="GO" id="GO:0044571">
    <property type="term" value="P:[2Fe-2S] cluster assembly"/>
    <property type="evidence" value="ECO:0007669"/>
    <property type="project" value="UniProtKB-UniRule"/>
</dbReference>
<gene>
    <name evidence="10" type="primary">iscS</name>
    <name evidence="14" type="ORF">CJD36_008095</name>
</gene>
<dbReference type="InterPro" id="IPR016454">
    <property type="entry name" value="Cysteine_dSase"/>
</dbReference>
<dbReference type="PROSITE" id="PS00595">
    <property type="entry name" value="AA_TRANSFER_CLASS_5"/>
    <property type="match status" value="1"/>
</dbReference>
<dbReference type="OrthoDB" id="9804366at2"/>
<proteinExistence type="inferred from homology"/>
<feature type="binding site" evidence="10">
    <location>
        <position position="153"/>
    </location>
    <ligand>
        <name>pyridoxal 5'-phosphate</name>
        <dbReference type="ChEBI" id="CHEBI:597326"/>
    </ligand>
</feature>
<feature type="binding site" evidence="10">
    <location>
        <begin position="201"/>
        <end position="203"/>
    </location>
    <ligand>
        <name>pyridoxal 5'-phosphate</name>
        <dbReference type="ChEBI" id="CHEBI:597326"/>
    </ligand>
</feature>
<feature type="binding site" evidence="10">
    <location>
        <begin position="73"/>
        <end position="74"/>
    </location>
    <ligand>
        <name>pyridoxal 5'-phosphate</name>
        <dbReference type="ChEBI" id="CHEBI:597326"/>
    </ligand>
</feature>
<feature type="domain" description="Aminotransferase class V" evidence="13">
    <location>
        <begin position="5"/>
        <end position="367"/>
    </location>
</feature>
<reference evidence="14 15" key="1">
    <citation type="submission" date="2018-01" db="EMBL/GenBank/DDBJ databases">
        <title>A novel member of the phylum Bacteroidetes isolated from glacier ice.</title>
        <authorList>
            <person name="Liu Q."/>
            <person name="Xin Y.-H."/>
        </authorList>
    </citation>
    <scope>NUCLEOTIDE SEQUENCE [LARGE SCALE GENOMIC DNA]</scope>
    <source>
        <strain evidence="14 15">RB1R16</strain>
    </source>
</reference>
<feature type="modified residue" description="N6-(pyridoxal phosphate)lysine" evidence="10">
    <location>
        <position position="204"/>
    </location>
</feature>
<dbReference type="Gene3D" id="3.90.1150.10">
    <property type="entry name" value="Aspartate Aminotransferase, domain 1"/>
    <property type="match status" value="1"/>
</dbReference>
<evidence type="ECO:0000256" key="11">
    <source>
        <dbReference type="RuleBase" id="RU004504"/>
    </source>
</evidence>
<dbReference type="Pfam" id="PF00266">
    <property type="entry name" value="Aminotran_5"/>
    <property type="match status" value="1"/>
</dbReference>
<dbReference type="AlphaFoldDB" id="A0A2S7SZP8"/>
<keyword evidence="5 10" id="KW-0479">Metal-binding</keyword>
<dbReference type="PIRSF" id="PIRSF005572">
    <property type="entry name" value="NifS"/>
    <property type="match status" value="1"/>
</dbReference>
<evidence type="ECO:0000256" key="7">
    <source>
        <dbReference type="ARBA" id="ARBA00023004"/>
    </source>
</evidence>
<evidence type="ECO:0000313" key="15">
    <source>
        <dbReference type="Proteomes" id="UP000239872"/>
    </source>
</evidence>
<dbReference type="GO" id="GO:0030170">
    <property type="term" value="F:pyridoxal phosphate binding"/>
    <property type="evidence" value="ECO:0007669"/>
    <property type="project" value="UniProtKB-UniRule"/>
</dbReference>
<evidence type="ECO:0000256" key="6">
    <source>
        <dbReference type="ARBA" id="ARBA00022898"/>
    </source>
</evidence>
<evidence type="ECO:0000256" key="5">
    <source>
        <dbReference type="ARBA" id="ARBA00022723"/>
    </source>
</evidence>
<evidence type="ECO:0000256" key="4">
    <source>
        <dbReference type="ARBA" id="ARBA00022714"/>
    </source>
</evidence>
<evidence type="ECO:0000256" key="8">
    <source>
        <dbReference type="ARBA" id="ARBA00023014"/>
    </source>
</evidence>
<organism evidence="14 15">
    <name type="scientific">Flavipsychrobacter stenotrophus</name>
    <dbReference type="NCBI Taxonomy" id="2077091"/>
    <lineage>
        <taxon>Bacteria</taxon>
        <taxon>Pseudomonadati</taxon>
        <taxon>Bacteroidota</taxon>
        <taxon>Chitinophagia</taxon>
        <taxon>Chitinophagales</taxon>
        <taxon>Chitinophagaceae</taxon>
        <taxon>Flavipsychrobacter</taxon>
    </lineage>
</organism>
<dbReference type="Gene3D" id="3.40.640.10">
    <property type="entry name" value="Type I PLP-dependent aspartate aminotransferase-like (Major domain)"/>
    <property type="match status" value="1"/>
</dbReference>
<dbReference type="InterPro" id="IPR015422">
    <property type="entry name" value="PyrdxlP-dep_Trfase_small"/>
</dbReference>
<feature type="binding site" evidence="10">
    <location>
        <position position="181"/>
    </location>
    <ligand>
        <name>pyridoxal 5'-phosphate</name>
        <dbReference type="ChEBI" id="CHEBI:597326"/>
    </ligand>
</feature>
<dbReference type="InterPro" id="IPR000192">
    <property type="entry name" value="Aminotrans_V_dom"/>
</dbReference>
<sequence>MNLPIYLDNNATTPMDPRVLEAMLPYFVEKFGNAASRNHSFGWVAEEAVDYAREQVAKLIGADAKEIIFTSGATEANNLALKGVFEMYASKGNHIITCTTEHKAVLDACKHIEKMGGQVTYLEVKSDGLIDLGELENAITDKTVLISIMYGNNEIGVIQPVREISAIARKHGVLFFTDGTQAVGKVPVDVIADGIDLMSFSGHKMYGPKGVGVLYVRRKNPRVKVTAQMDGGGHERGMRSGTLNVPGIVGLGKACELCMNEMESEGTRLSAMRDRLEAALMQVEEAYVNGNREHRLPHTTNISFKYVEGEGLMMGFNKNIALSSGSACTSASLEPSYVLKALGLGDDLAHSSLRFGLGRFTTDEQIDFTINAITTSVLKLREMSPLWEMYKEGVDIDAIEWAHH</sequence>
<keyword evidence="15" id="KW-1185">Reference proteome</keyword>
<evidence type="ECO:0000256" key="10">
    <source>
        <dbReference type="HAMAP-Rule" id="MF_00331"/>
    </source>
</evidence>
<keyword evidence="6 10" id="KW-0663">Pyridoxal phosphate</keyword>
<keyword evidence="12" id="KW-0175">Coiled coil</keyword>
<feature type="binding site" evidence="10">
    <location>
        <position position="242"/>
    </location>
    <ligand>
        <name>pyridoxal 5'-phosphate</name>
        <dbReference type="ChEBI" id="CHEBI:597326"/>
    </ligand>
</feature>
<comment type="caution">
    <text evidence="14">The sequence shown here is derived from an EMBL/GenBank/DDBJ whole genome shotgun (WGS) entry which is preliminary data.</text>
</comment>
<evidence type="ECO:0000256" key="9">
    <source>
        <dbReference type="ARBA" id="ARBA00050776"/>
    </source>
</evidence>
<dbReference type="FunFam" id="3.40.640.10:FF:000003">
    <property type="entry name" value="Cysteine desulfurase IscS"/>
    <property type="match status" value="1"/>
</dbReference>
<protein>
    <recommendedName>
        <fullName evidence="10">Cysteine desulfurase IscS</fullName>
        <ecNumber evidence="10">2.8.1.7</ecNumber>
    </recommendedName>
</protein>
<comment type="catalytic activity">
    <reaction evidence="9 10">
        <text>(sulfur carrier)-H + L-cysteine = (sulfur carrier)-SH + L-alanine</text>
        <dbReference type="Rhea" id="RHEA:43892"/>
        <dbReference type="Rhea" id="RHEA-COMP:14737"/>
        <dbReference type="Rhea" id="RHEA-COMP:14739"/>
        <dbReference type="ChEBI" id="CHEBI:29917"/>
        <dbReference type="ChEBI" id="CHEBI:35235"/>
        <dbReference type="ChEBI" id="CHEBI:57972"/>
        <dbReference type="ChEBI" id="CHEBI:64428"/>
        <dbReference type="EC" id="2.8.1.7"/>
    </reaction>
</comment>
<dbReference type="GO" id="GO:0031071">
    <property type="term" value="F:cysteine desulfurase activity"/>
    <property type="evidence" value="ECO:0007669"/>
    <property type="project" value="UniProtKB-UniRule"/>
</dbReference>
<dbReference type="NCBIfam" id="NF010611">
    <property type="entry name" value="PRK14012.1"/>
    <property type="match status" value="1"/>
</dbReference>
<comment type="subcellular location">
    <subcellularLocation>
        <location evidence="10">Cytoplasm</location>
    </subcellularLocation>
</comment>
<dbReference type="SUPFAM" id="SSF53383">
    <property type="entry name" value="PLP-dependent transferases"/>
    <property type="match status" value="1"/>
</dbReference>
<comment type="cofactor">
    <cofactor evidence="1 10 11">
        <name>pyridoxal 5'-phosphate</name>
        <dbReference type="ChEBI" id="CHEBI:597326"/>
    </cofactor>
</comment>
<dbReference type="GO" id="GO:1990221">
    <property type="term" value="C:L-cysteine desulfurase complex"/>
    <property type="evidence" value="ECO:0007669"/>
    <property type="project" value="UniProtKB-ARBA"/>
</dbReference>
<keyword evidence="7 10" id="KW-0408">Iron</keyword>
<dbReference type="RefSeq" id="WP_105039047.1">
    <property type="nucleotide sequence ID" value="NZ_PPSL01000002.1"/>
</dbReference>
<keyword evidence="4 10" id="KW-0001">2Fe-2S</keyword>
<evidence type="ECO:0000259" key="13">
    <source>
        <dbReference type="Pfam" id="PF00266"/>
    </source>
</evidence>
<comment type="subunit">
    <text evidence="10">Homodimer. Forms a heterotetramer with IscU, interacts with other sulfur acceptors.</text>
</comment>
<dbReference type="GO" id="GO:0046872">
    <property type="term" value="F:metal ion binding"/>
    <property type="evidence" value="ECO:0007669"/>
    <property type="project" value="UniProtKB-KW"/>
</dbReference>
<feature type="coiled-coil region" evidence="12">
    <location>
        <begin position="259"/>
        <end position="293"/>
    </location>
</feature>
<name>A0A2S7SZP8_9BACT</name>
<dbReference type="PANTHER" id="PTHR11601:SF34">
    <property type="entry name" value="CYSTEINE DESULFURASE"/>
    <property type="match status" value="1"/>
</dbReference>
<keyword evidence="3 10" id="KW-0808">Transferase</keyword>
<evidence type="ECO:0000256" key="3">
    <source>
        <dbReference type="ARBA" id="ARBA00022679"/>
    </source>
</evidence>
<dbReference type="InterPro" id="IPR020578">
    <property type="entry name" value="Aminotrans_V_PyrdxlP_BS"/>
</dbReference>
<dbReference type="InterPro" id="IPR015421">
    <property type="entry name" value="PyrdxlP-dep_Trfase_major"/>
</dbReference>
<feature type="active site" description="Cysteine persulfide intermediate" evidence="10">
    <location>
        <position position="328"/>
    </location>
</feature>